<dbReference type="GeneTree" id="ENSGT00940000163911"/>
<evidence type="ECO:0000256" key="1">
    <source>
        <dbReference type="ARBA" id="ARBA00023157"/>
    </source>
</evidence>
<dbReference type="SMART" id="SM00034">
    <property type="entry name" value="CLECT"/>
    <property type="match status" value="1"/>
</dbReference>
<dbReference type="PROSITE" id="PS00615">
    <property type="entry name" value="C_TYPE_LECTIN_1"/>
    <property type="match status" value="1"/>
</dbReference>
<organism evidence="3 4">
    <name type="scientific">Fundulus heteroclitus</name>
    <name type="common">Killifish</name>
    <name type="synonym">Mummichog</name>
    <dbReference type="NCBI Taxonomy" id="8078"/>
    <lineage>
        <taxon>Eukaryota</taxon>
        <taxon>Metazoa</taxon>
        <taxon>Chordata</taxon>
        <taxon>Craniata</taxon>
        <taxon>Vertebrata</taxon>
        <taxon>Euteleostomi</taxon>
        <taxon>Actinopterygii</taxon>
        <taxon>Neopterygii</taxon>
        <taxon>Teleostei</taxon>
        <taxon>Neoteleostei</taxon>
        <taxon>Acanthomorphata</taxon>
        <taxon>Ovalentaria</taxon>
        <taxon>Atherinomorphae</taxon>
        <taxon>Cyprinodontiformes</taxon>
        <taxon>Fundulidae</taxon>
        <taxon>Fundulus</taxon>
    </lineage>
</organism>
<proteinExistence type="predicted"/>
<dbReference type="InterPro" id="IPR016187">
    <property type="entry name" value="CTDL_fold"/>
</dbReference>
<dbReference type="InterPro" id="IPR018378">
    <property type="entry name" value="C-type_lectin_CS"/>
</dbReference>
<dbReference type="PANTHER" id="PTHR45784:SF3">
    <property type="entry name" value="C-TYPE LECTIN DOMAIN FAMILY 4 MEMBER K-LIKE-RELATED"/>
    <property type="match status" value="1"/>
</dbReference>
<sequence length="121" mass="14117">MWCVDALSCEIMSVFLSQTGKHCRDHHSDLASVRNMTENQKIQQLVPAGGRVWIGLYRDAWKWSDGRNFSFSYWKSDEPNNIEPQEICVLAAFDNKGKWEDWPCERKRTFICYSYSESPSA</sequence>
<protein>
    <recommendedName>
        <fullName evidence="2">C-type lectin domain-containing protein</fullName>
    </recommendedName>
</protein>
<dbReference type="STRING" id="8078.ENSFHEP00000008939"/>
<dbReference type="Ensembl" id="ENSFHET00000001305.1">
    <property type="protein sequence ID" value="ENSFHEP00000008939.1"/>
    <property type="gene ID" value="ENSFHEG00000010150.1"/>
</dbReference>
<keyword evidence="1" id="KW-1015">Disulfide bond</keyword>
<evidence type="ECO:0000313" key="3">
    <source>
        <dbReference type="Ensembl" id="ENSFHEP00000008939.1"/>
    </source>
</evidence>
<dbReference type="Pfam" id="PF00059">
    <property type="entry name" value="Lectin_C"/>
    <property type="match status" value="1"/>
</dbReference>
<reference evidence="3" key="2">
    <citation type="submission" date="2025-09" db="UniProtKB">
        <authorList>
            <consortium name="Ensembl"/>
        </authorList>
    </citation>
    <scope>IDENTIFICATION</scope>
</reference>
<dbReference type="PROSITE" id="PS50041">
    <property type="entry name" value="C_TYPE_LECTIN_2"/>
    <property type="match status" value="1"/>
</dbReference>
<keyword evidence="4" id="KW-1185">Reference proteome</keyword>
<reference evidence="3" key="1">
    <citation type="submission" date="2025-08" db="UniProtKB">
        <authorList>
            <consortium name="Ensembl"/>
        </authorList>
    </citation>
    <scope>IDENTIFICATION</scope>
</reference>
<dbReference type="SUPFAM" id="SSF56436">
    <property type="entry name" value="C-type lectin-like"/>
    <property type="match status" value="1"/>
</dbReference>
<dbReference type="Proteomes" id="UP000265000">
    <property type="component" value="Unplaced"/>
</dbReference>
<feature type="domain" description="C-type lectin" evidence="2">
    <location>
        <begin position="23"/>
        <end position="113"/>
    </location>
</feature>
<accession>A0A3Q2P8Y1</accession>
<dbReference type="Gene3D" id="3.10.100.10">
    <property type="entry name" value="Mannose-Binding Protein A, subunit A"/>
    <property type="match status" value="1"/>
</dbReference>
<dbReference type="PANTHER" id="PTHR45784">
    <property type="entry name" value="C-TYPE LECTIN DOMAIN FAMILY 20 MEMBER A-RELATED"/>
    <property type="match status" value="1"/>
</dbReference>
<dbReference type="AlphaFoldDB" id="A0A3Q2P8Y1"/>
<evidence type="ECO:0000259" key="2">
    <source>
        <dbReference type="PROSITE" id="PS50041"/>
    </source>
</evidence>
<name>A0A3Q2P8Y1_FUNHE</name>
<dbReference type="InterPro" id="IPR016186">
    <property type="entry name" value="C-type_lectin-like/link_sf"/>
</dbReference>
<dbReference type="InterPro" id="IPR001304">
    <property type="entry name" value="C-type_lectin-like"/>
</dbReference>
<evidence type="ECO:0000313" key="4">
    <source>
        <dbReference type="Proteomes" id="UP000265000"/>
    </source>
</evidence>